<sequence>MNTNTVATFAHFFAAVQGRTPRREWPPPTSPGGAVAVGSRQP</sequence>
<accession>A0ABW2QQP7</accession>
<dbReference type="EMBL" id="JBHTCA010000032">
    <property type="protein sequence ID" value="MFC7411434.1"/>
    <property type="molecule type" value="Genomic_DNA"/>
</dbReference>
<organism evidence="2 3">
    <name type="scientific">Hydrogenophaga atypica</name>
    <dbReference type="NCBI Taxonomy" id="249409"/>
    <lineage>
        <taxon>Bacteria</taxon>
        <taxon>Pseudomonadati</taxon>
        <taxon>Pseudomonadota</taxon>
        <taxon>Betaproteobacteria</taxon>
        <taxon>Burkholderiales</taxon>
        <taxon>Comamonadaceae</taxon>
        <taxon>Hydrogenophaga</taxon>
    </lineage>
</organism>
<evidence type="ECO:0000313" key="2">
    <source>
        <dbReference type="EMBL" id="MFC7411434.1"/>
    </source>
</evidence>
<evidence type="ECO:0000313" key="3">
    <source>
        <dbReference type="Proteomes" id="UP001596501"/>
    </source>
</evidence>
<dbReference type="RefSeq" id="WP_382227840.1">
    <property type="nucleotide sequence ID" value="NZ_JBHTCA010000032.1"/>
</dbReference>
<name>A0ABW2QQP7_9BURK</name>
<proteinExistence type="predicted"/>
<protein>
    <submittedName>
        <fullName evidence="2">Uncharacterized protein</fullName>
    </submittedName>
</protein>
<feature type="region of interest" description="Disordered" evidence="1">
    <location>
        <begin position="20"/>
        <end position="42"/>
    </location>
</feature>
<dbReference type="Proteomes" id="UP001596501">
    <property type="component" value="Unassembled WGS sequence"/>
</dbReference>
<evidence type="ECO:0000256" key="1">
    <source>
        <dbReference type="SAM" id="MobiDB-lite"/>
    </source>
</evidence>
<gene>
    <name evidence="2" type="ORF">ACFQPB_21470</name>
</gene>
<keyword evidence="3" id="KW-1185">Reference proteome</keyword>
<reference evidence="3" key="1">
    <citation type="journal article" date="2019" name="Int. J. Syst. Evol. Microbiol.">
        <title>The Global Catalogue of Microorganisms (GCM) 10K type strain sequencing project: providing services to taxonomists for standard genome sequencing and annotation.</title>
        <authorList>
            <consortium name="The Broad Institute Genomics Platform"/>
            <consortium name="The Broad Institute Genome Sequencing Center for Infectious Disease"/>
            <person name="Wu L."/>
            <person name="Ma J."/>
        </authorList>
    </citation>
    <scope>NUCLEOTIDE SEQUENCE [LARGE SCALE GENOMIC DNA]</scope>
    <source>
        <strain evidence="3">CGMCC 1.12371</strain>
    </source>
</reference>
<comment type="caution">
    <text evidence="2">The sequence shown here is derived from an EMBL/GenBank/DDBJ whole genome shotgun (WGS) entry which is preliminary data.</text>
</comment>